<reference evidence="2" key="2">
    <citation type="submission" date="2016-06" db="EMBL/GenBank/DDBJ databases">
        <title>The genome of a short-lived fish provides insights into sex chromosome evolution and the genetic control of aging.</title>
        <authorList>
            <person name="Reichwald K."/>
            <person name="Felder M."/>
            <person name="Petzold A."/>
            <person name="Koch P."/>
            <person name="Groth M."/>
            <person name="Platzer M."/>
        </authorList>
    </citation>
    <scope>NUCLEOTIDE SEQUENCE</scope>
    <source>
        <tissue evidence="2">Brain</tissue>
    </source>
</reference>
<accession>A0A1A7YI42</accession>
<organism evidence="2">
    <name type="scientific">Iconisemion striatum</name>
    <dbReference type="NCBI Taxonomy" id="60296"/>
    <lineage>
        <taxon>Eukaryota</taxon>
        <taxon>Metazoa</taxon>
        <taxon>Chordata</taxon>
        <taxon>Craniata</taxon>
        <taxon>Vertebrata</taxon>
        <taxon>Euteleostomi</taxon>
        <taxon>Actinopterygii</taxon>
        <taxon>Neopterygii</taxon>
        <taxon>Teleostei</taxon>
        <taxon>Neoteleostei</taxon>
        <taxon>Acanthomorphata</taxon>
        <taxon>Ovalentaria</taxon>
        <taxon>Atherinomorphae</taxon>
        <taxon>Cyprinodontiformes</taxon>
        <taxon>Nothobranchiidae</taxon>
        <taxon>Iconisemion</taxon>
    </lineage>
</organism>
<evidence type="ECO:0000256" key="1">
    <source>
        <dbReference type="SAM" id="MobiDB-lite"/>
    </source>
</evidence>
<evidence type="ECO:0000313" key="2">
    <source>
        <dbReference type="EMBL" id="SBP29873.1"/>
    </source>
</evidence>
<name>A0A1A7YI42_9TELE</name>
<reference evidence="2" key="1">
    <citation type="submission" date="2016-05" db="EMBL/GenBank/DDBJ databases">
        <authorList>
            <person name="Lavstsen T."/>
            <person name="Jespersen J.S."/>
        </authorList>
    </citation>
    <scope>NUCLEOTIDE SEQUENCE</scope>
    <source>
        <tissue evidence="2">Brain</tissue>
    </source>
</reference>
<protein>
    <submittedName>
        <fullName evidence="2">Si:ch211-234e14.2</fullName>
    </submittedName>
</protein>
<feature type="region of interest" description="Disordered" evidence="1">
    <location>
        <begin position="1"/>
        <end position="51"/>
    </location>
</feature>
<sequence length="72" mass="7788">VRHGASQLPPVQRGVSHDRRLRGGGETGGGGEGVSGAQRRGAHQEGGHRYLHVQHAELQPICQKSLRHLQLQ</sequence>
<gene>
    <name evidence="2" type="primary">SI:CH211-234E14.2</name>
</gene>
<feature type="compositionally biased region" description="Gly residues" evidence="1">
    <location>
        <begin position="24"/>
        <end position="34"/>
    </location>
</feature>
<feature type="non-terminal residue" evidence="2">
    <location>
        <position position="72"/>
    </location>
</feature>
<feature type="non-terminal residue" evidence="2">
    <location>
        <position position="1"/>
    </location>
</feature>
<dbReference type="AlphaFoldDB" id="A0A1A7YI42"/>
<dbReference type="EMBL" id="HADX01007641">
    <property type="protein sequence ID" value="SBP29873.1"/>
    <property type="molecule type" value="Transcribed_RNA"/>
</dbReference>
<proteinExistence type="predicted"/>